<sequence length="287" mass="34123">MNSQLPVNNFDSRSKSFYKRNIFSFFEHPTRRKSCYCQQCGKNSHFQQQHANLPTLKEIDFKNQAENLRKQSLCDEIRTEIPSELSLMDSENGRLFRNSNRSISIVNKYFKRSMNFDQYSLETNTKLKRRSCECSECGNLTQFQRKHEDLSLPKRDKKMKQFLIRKYHKQIKGTSKQFQLSQKKIIVQKSIISSPQSQKSFQIKQFDQIRRTQDINKLVLNRISTRDLEQTKQVQNQYSIINSCKQLDSPQFTHSKSQRQILHKPTMSFGTLSTSKWKSYKNTKEFQ</sequence>
<evidence type="ECO:0000313" key="2">
    <source>
        <dbReference type="Proteomes" id="UP000688137"/>
    </source>
</evidence>
<proteinExistence type="predicted"/>
<gene>
    <name evidence="1" type="ORF">PPRIM_AZ9-3.1.T0700114</name>
</gene>
<dbReference type="EMBL" id="CAJJDM010000073">
    <property type="protein sequence ID" value="CAD8083546.1"/>
    <property type="molecule type" value="Genomic_DNA"/>
</dbReference>
<comment type="caution">
    <text evidence="1">The sequence shown here is derived from an EMBL/GenBank/DDBJ whole genome shotgun (WGS) entry which is preliminary data.</text>
</comment>
<accession>A0A8S1N1B4</accession>
<evidence type="ECO:0000313" key="1">
    <source>
        <dbReference type="EMBL" id="CAD8083546.1"/>
    </source>
</evidence>
<dbReference type="Proteomes" id="UP000688137">
    <property type="component" value="Unassembled WGS sequence"/>
</dbReference>
<organism evidence="1 2">
    <name type="scientific">Paramecium primaurelia</name>
    <dbReference type="NCBI Taxonomy" id="5886"/>
    <lineage>
        <taxon>Eukaryota</taxon>
        <taxon>Sar</taxon>
        <taxon>Alveolata</taxon>
        <taxon>Ciliophora</taxon>
        <taxon>Intramacronucleata</taxon>
        <taxon>Oligohymenophorea</taxon>
        <taxon>Peniculida</taxon>
        <taxon>Parameciidae</taxon>
        <taxon>Paramecium</taxon>
    </lineage>
</organism>
<protein>
    <submittedName>
        <fullName evidence="1">Uncharacterized protein</fullName>
    </submittedName>
</protein>
<dbReference type="AlphaFoldDB" id="A0A8S1N1B4"/>
<name>A0A8S1N1B4_PARPR</name>
<reference evidence="1" key="1">
    <citation type="submission" date="2021-01" db="EMBL/GenBank/DDBJ databases">
        <authorList>
            <consortium name="Genoscope - CEA"/>
            <person name="William W."/>
        </authorList>
    </citation>
    <scope>NUCLEOTIDE SEQUENCE</scope>
</reference>
<dbReference type="OMA" id="FQRKHED"/>
<keyword evidence="2" id="KW-1185">Reference proteome</keyword>